<comment type="caution">
    <text evidence="1">The sequence shown here is derived from an EMBL/GenBank/DDBJ whole genome shotgun (WGS) entry which is preliminary data.</text>
</comment>
<reference evidence="2" key="1">
    <citation type="journal article" date="2023" name="Nat. Plants">
        <title>Single-cell RNA sequencing provides a high-resolution roadmap for understanding the multicellular compartmentation of specialized metabolism.</title>
        <authorList>
            <person name="Sun S."/>
            <person name="Shen X."/>
            <person name="Li Y."/>
            <person name="Li Y."/>
            <person name="Wang S."/>
            <person name="Li R."/>
            <person name="Zhang H."/>
            <person name="Shen G."/>
            <person name="Guo B."/>
            <person name="Wei J."/>
            <person name="Xu J."/>
            <person name="St-Pierre B."/>
            <person name="Chen S."/>
            <person name="Sun C."/>
        </authorList>
    </citation>
    <scope>NUCLEOTIDE SEQUENCE [LARGE SCALE GENOMIC DNA]</scope>
</reference>
<evidence type="ECO:0000313" key="1">
    <source>
        <dbReference type="EMBL" id="KAI5682489.1"/>
    </source>
</evidence>
<keyword evidence="2" id="KW-1185">Reference proteome</keyword>
<sequence>MYNHNRSDNSQNEKNKNRRGLRNFPEPDPARIWKNRVVAERLQTTTALISLLRRSSNRDLFTITTTYLTIKNRLMNKKKTENRSYLLQQEILCLYFTFREIVGRTTRKILPRDPQGLGQNGDGNWTSLASSVFVHAVIGRHRTSFQRRKRRIPQVNPVSLKQIQTLYLSTKTGPFLSKPSHTHGLKDDSRHKLLATVSRRAKRKKNCESVRRRD</sequence>
<proteinExistence type="predicted"/>
<dbReference type="EMBL" id="CM044701">
    <property type="protein sequence ID" value="KAI5682489.1"/>
    <property type="molecule type" value="Genomic_DNA"/>
</dbReference>
<accession>A0ACC0CC22</accession>
<gene>
    <name evidence="1" type="ORF">M9H77_03717</name>
</gene>
<name>A0ACC0CC22_CATRO</name>
<evidence type="ECO:0000313" key="2">
    <source>
        <dbReference type="Proteomes" id="UP001060085"/>
    </source>
</evidence>
<protein>
    <submittedName>
        <fullName evidence="1">Uncharacterized protein</fullName>
    </submittedName>
</protein>
<organism evidence="1 2">
    <name type="scientific">Catharanthus roseus</name>
    <name type="common">Madagascar periwinkle</name>
    <name type="synonym">Vinca rosea</name>
    <dbReference type="NCBI Taxonomy" id="4058"/>
    <lineage>
        <taxon>Eukaryota</taxon>
        <taxon>Viridiplantae</taxon>
        <taxon>Streptophyta</taxon>
        <taxon>Embryophyta</taxon>
        <taxon>Tracheophyta</taxon>
        <taxon>Spermatophyta</taxon>
        <taxon>Magnoliopsida</taxon>
        <taxon>eudicotyledons</taxon>
        <taxon>Gunneridae</taxon>
        <taxon>Pentapetalae</taxon>
        <taxon>asterids</taxon>
        <taxon>lamiids</taxon>
        <taxon>Gentianales</taxon>
        <taxon>Apocynaceae</taxon>
        <taxon>Rauvolfioideae</taxon>
        <taxon>Vinceae</taxon>
        <taxon>Catharanthinae</taxon>
        <taxon>Catharanthus</taxon>
    </lineage>
</organism>
<dbReference type="Proteomes" id="UP001060085">
    <property type="component" value="Linkage Group LG01"/>
</dbReference>